<dbReference type="InterPro" id="IPR050469">
    <property type="entry name" value="Diguanylate_Cyclase"/>
</dbReference>
<dbReference type="PANTHER" id="PTHR45138">
    <property type="entry name" value="REGULATORY COMPONENTS OF SENSORY TRANSDUCTION SYSTEM"/>
    <property type="match status" value="1"/>
</dbReference>
<evidence type="ECO:0000256" key="1">
    <source>
        <dbReference type="SAM" id="Phobius"/>
    </source>
</evidence>
<dbReference type="InterPro" id="IPR000160">
    <property type="entry name" value="GGDEF_dom"/>
</dbReference>
<dbReference type="NCBIfam" id="TIGR00254">
    <property type="entry name" value="GGDEF"/>
    <property type="match status" value="1"/>
</dbReference>
<feature type="transmembrane region" description="Helical" evidence="1">
    <location>
        <begin position="127"/>
        <end position="148"/>
    </location>
</feature>
<keyword evidence="1" id="KW-0472">Membrane</keyword>
<feature type="transmembrane region" description="Helical" evidence="1">
    <location>
        <begin position="46"/>
        <end position="71"/>
    </location>
</feature>
<feature type="transmembrane region" description="Helical" evidence="1">
    <location>
        <begin position="168"/>
        <end position="189"/>
    </location>
</feature>
<keyword evidence="1" id="KW-0812">Transmembrane</keyword>
<dbReference type="EMBL" id="CP102290">
    <property type="protein sequence ID" value="UWP59338.1"/>
    <property type="molecule type" value="Genomic_DNA"/>
</dbReference>
<feature type="transmembrane region" description="Helical" evidence="1">
    <location>
        <begin position="196"/>
        <end position="216"/>
    </location>
</feature>
<protein>
    <submittedName>
        <fullName evidence="3">GGDEF domain-containing protein</fullName>
    </submittedName>
</protein>
<evidence type="ECO:0000313" key="4">
    <source>
        <dbReference type="Proteomes" id="UP001060164"/>
    </source>
</evidence>
<dbReference type="InterPro" id="IPR029787">
    <property type="entry name" value="Nucleotide_cyclase"/>
</dbReference>
<organism evidence="3 4">
    <name type="scientific">Ruminococcus gauvreauii</name>
    <dbReference type="NCBI Taxonomy" id="438033"/>
    <lineage>
        <taxon>Bacteria</taxon>
        <taxon>Bacillati</taxon>
        <taxon>Bacillota</taxon>
        <taxon>Clostridia</taxon>
        <taxon>Eubacteriales</taxon>
        <taxon>Oscillospiraceae</taxon>
        <taxon>Ruminococcus</taxon>
    </lineage>
</organism>
<proteinExistence type="predicted"/>
<feature type="domain" description="GGDEF" evidence="2">
    <location>
        <begin position="278"/>
        <end position="399"/>
    </location>
</feature>
<dbReference type="Gene3D" id="3.30.70.270">
    <property type="match status" value="1"/>
</dbReference>
<evidence type="ECO:0000313" key="3">
    <source>
        <dbReference type="EMBL" id="UWP59338.1"/>
    </source>
</evidence>
<sequence>MPLSLYFGWGLMLPVILSLLYGIAAHRALAALGYRQKNTVWARLRAALPSLLLFTLWGMVDVPLPVIYILAFLGKLFQLLRRNDSRFKEQFIINLTHLMTMALHMVLIGVFSICVKISMNDLLKLPFWRIATMSTVLAVNILFAWLLPRWSTLLGVLLTQSESEEVRPFLTFLWFCNLYLLLDSVLCVVRIDWKRLPVFLIGSTLLMEFYLIRFLGHLYSLLKVRYLEEEHEQLIRELARRNQSAEKWRSIGTLDSLTGIFSRRYIMEHTAALLQADTQFSLVFIDLDCLKQINDRQGHHAGDHYLIQFAKVLQSCLRGSDIFARVGGDEFAVLFPECPMETAVKRMEEIRSRMTEQYSPPFSFSFGVSCTSDNSEESAEDLFSRADEAMYRDKKNRSG</sequence>
<gene>
    <name evidence="3" type="ORF">NQ502_18600</name>
</gene>
<feature type="transmembrane region" description="Helical" evidence="1">
    <location>
        <begin position="91"/>
        <end position="115"/>
    </location>
</feature>
<dbReference type="SMART" id="SM00267">
    <property type="entry name" value="GGDEF"/>
    <property type="match status" value="1"/>
</dbReference>
<reference evidence="3" key="1">
    <citation type="journal article" date="2022" name="Cell">
        <title>Design, construction, and in vivo augmentation of a complex gut microbiome.</title>
        <authorList>
            <person name="Cheng A.G."/>
            <person name="Ho P.Y."/>
            <person name="Aranda-Diaz A."/>
            <person name="Jain S."/>
            <person name="Yu F.B."/>
            <person name="Meng X."/>
            <person name="Wang M."/>
            <person name="Iakiviak M."/>
            <person name="Nagashima K."/>
            <person name="Zhao A."/>
            <person name="Murugkar P."/>
            <person name="Patil A."/>
            <person name="Atabakhsh K."/>
            <person name="Weakley A."/>
            <person name="Yan J."/>
            <person name="Brumbaugh A.R."/>
            <person name="Higginbottom S."/>
            <person name="Dimas A."/>
            <person name="Shiver A.L."/>
            <person name="Deutschbauer A."/>
            <person name="Neff N."/>
            <person name="Sonnenburg J.L."/>
            <person name="Huang K.C."/>
            <person name="Fischbach M.A."/>
        </authorList>
    </citation>
    <scope>NUCLEOTIDE SEQUENCE</scope>
    <source>
        <strain evidence="3">DSM 19829</strain>
    </source>
</reference>
<dbReference type="RefSeq" id="WP_028527961.1">
    <property type="nucleotide sequence ID" value="NZ_CABLBR010000006.1"/>
</dbReference>
<dbReference type="CDD" id="cd01949">
    <property type="entry name" value="GGDEF"/>
    <property type="match status" value="1"/>
</dbReference>
<keyword evidence="4" id="KW-1185">Reference proteome</keyword>
<dbReference type="Proteomes" id="UP001060164">
    <property type="component" value="Chromosome"/>
</dbReference>
<dbReference type="PANTHER" id="PTHR45138:SF9">
    <property type="entry name" value="DIGUANYLATE CYCLASE DGCM-RELATED"/>
    <property type="match status" value="1"/>
</dbReference>
<name>A0ABY5VGP7_9FIRM</name>
<dbReference type="SUPFAM" id="SSF55073">
    <property type="entry name" value="Nucleotide cyclase"/>
    <property type="match status" value="1"/>
</dbReference>
<dbReference type="Pfam" id="PF00990">
    <property type="entry name" value="GGDEF"/>
    <property type="match status" value="1"/>
</dbReference>
<evidence type="ECO:0000259" key="2">
    <source>
        <dbReference type="PROSITE" id="PS50887"/>
    </source>
</evidence>
<dbReference type="InterPro" id="IPR043128">
    <property type="entry name" value="Rev_trsase/Diguanyl_cyclase"/>
</dbReference>
<keyword evidence="1" id="KW-1133">Transmembrane helix</keyword>
<feature type="transmembrane region" description="Helical" evidence="1">
    <location>
        <begin position="6"/>
        <end position="25"/>
    </location>
</feature>
<accession>A0ABY5VGP7</accession>
<dbReference type="PROSITE" id="PS50887">
    <property type="entry name" value="GGDEF"/>
    <property type="match status" value="1"/>
</dbReference>